<dbReference type="GO" id="GO:0015179">
    <property type="term" value="F:L-amino acid transmembrane transporter activity"/>
    <property type="evidence" value="ECO:0007669"/>
    <property type="project" value="TreeGrafter"/>
</dbReference>
<comment type="subcellular location">
    <subcellularLocation>
        <location evidence="1">Membrane</location>
        <topology evidence="1">Multi-pass membrane protein</topology>
    </subcellularLocation>
</comment>
<evidence type="ECO:0000256" key="3">
    <source>
        <dbReference type="ARBA" id="ARBA00022989"/>
    </source>
</evidence>
<feature type="transmembrane region" description="Helical" evidence="5">
    <location>
        <begin position="110"/>
        <end position="132"/>
    </location>
</feature>
<evidence type="ECO:0000313" key="8">
    <source>
        <dbReference type="Proteomes" id="UP001152798"/>
    </source>
</evidence>
<reference evidence="7" key="1">
    <citation type="submission" date="2022-01" db="EMBL/GenBank/DDBJ databases">
        <authorList>
            <person name="King R."/>
        </authorList>
    </citation>
    <scope>NUCLEOTIDE SEQUENCE</scope>
</reference>
<sequence>MFTTRMVDTPLSNVKLGAIKGKGQKMNEERQPLLVSSNDISNDNYESKLPVENEREESLINLPPEGDYDPLLNRQLEHPTTNLDTMIHLIKGNIGTGILAMPDAFLNAGLALGTFGVLLIGVICTHCMHMLVRCAHELCRRNKTPSLGFSQVAELSFQSGPACLQKHAKKIRIAVNVFLVITQLGFCCVYFVFVAKNLQQVTEQYTSDVPSYVFLLVLLLPMIVLNWVTNLKYLTPVSLFAAILTATGLAITFFYILQGLPRTNTVKMFAPWHRLPLFFGTAIYAFEGIGIVLPLENNMKNPEDFGGLTGVLNTVMVIVACLYTGVGFFGYLRYGEHVKGSITLNIPQDEILGQSVRLMMAISIFLSYGLQFYVPVGIIWSSLKKKVPPESHKKVELGLRTVLVLFTFCIAMVVPDLGVVISLVGAVSSSTLALIFPPILELVTFWNHGLTTSTYLKDLAILLFGLVGFGFGTYVSVHNILYPPHN</sequence>
<accession>A0A9P0MMZ5</accession>
<organism evidence="7 8">
    <name type="scientific">Nezara viridula</name>
    <name type="common">Southern green stink bug</name>
    <name type="synonym">Cimex viridulus</name>
    <dbReference type="NCBI Taxonomy" id="85310"/>
    <lineage>
        <taxon>Eukaryota</taxon>
        <taxon>Metazoa</taxon>
        <taxon>Ecdysozoa</taxon>
        <taxon>Arthropoda</taxon>
        <taxon>Hexapoda</taxon>
        <taxon>Insecta</taxon>
        <taxon>Pterygota</taxon>
        <taxon>Neoptera</taxon>
        <taxon>Paraneoptera</taxon>
        <taxon>Hemiptera</taxon>
        <taxon>Heteroptera</taxon>
        <taxon>Panheteroptera</taxon>
        <taxon>Pentatomomorpha</taxon>
        <taxon>Pentatomoidea</taxon>
        <taxon>Pentatomidae</taxon>
        <taxon>Pentatominae</taxon>
        <taxon>Nezara</taxon>
    </lineage>
</organism>
<feature type="transmembrane region" description="Helical" evidence="5">
    <location>
        <begin position="173"/>
        <end position="192"/>
    </location>
</feature>
<evidence type="ECO:0000256" key="4">
    <source>
        <dbReference type="ARBA" id="ARBA00023136"/>
    </source>
</evidence>
<evidence type="ECO:0000259" key="6">
    <source>
        <dbReference type="Pfam" id="PF01490"/>
    </source>
</evidence>
<keyword evidence="2 5" id="KW-0812">Transmembrane</keyword>
<feature type="transmembrane region" description="Helical" evidence="5">
    <location>
        <begin position="277"/>
        <end position="295"/>
    </location>
</feature>
<dbReference type="EMBL" id="OV725079">
    <property type="protein sequence ID" value="CAH1396776.1"/>
    <property type="molecule type" value="Genomic_DNA"/>
</dbReference>
<feature type="transmembrane region" description="Helical" evidence="5">
    <location>
        <begin position="212"/>
        <end position="229"/>
    </location>
</feature>
<keyword evidence="3 5" id="KW-1133">Transmembrane helix</keyword>
<dbReference type="GO" id="GO:0005774">
    <property type="term" value="C:vacuolar membrane"/>
    <property type="evidence" value="ECO:0007669"/>
    <property type="project" value="TreeGrafter"/>
</dbReference>
<dbReference type="Pfam" id="PF01490">
    <property type="entry name" value="Aa_trans"/>
    <property type="match status" value="1"/>
</dbReference>
<keyword evidence="8" id="KW-1185">Reference proteome</keyword>
<keyword evidence="4 5" id="KW-0472">Membrane</keyword>
<dbReference type="PANTHER" id="PTHR22950">
    <property type="entry name" value="AMINO ACID TRANSPORTER"/>
    <property type="match status" value="1"/>
</dbReference>
<dbReference type="Proteomes" id="UP001152798">
    <property type="component" value="Chromosome 3"/>
</dbReference>
<evidence type="ECO:0000256" key="2">
    <source>
        <dbReference type="ARBA" id="ARBA00022692"/>
    </source>
</evidence>
<feature type="transmembrane region" description="Helical" evidence="5">
    <location>
        <begin position="236"/>
        <end position="257"/>
    </location>
</feature>
<evidence type="ECO:0000256" key="1">
    <source>
        <dbReference type="ARBA" id="ARBA00004141"/>
    </source>
</evidence>
<dbReference type="OrthoDB" id="1684102at2759"/>
<protein>
    <recommendedName>
        <fullName evidence="6">Amino acid transporter transmembrane domain-containing protein</fullName>
    </recommendedName>
</protein>
<feature type="transmembrane region" description="Helical" evidence="5">
    <location>
        <begin position="397"/>
        <end position="414"/>
    </location>
</feature>
<evidence type="ECO:0000313" key="7">
    <source>
        <dbReference type="EMBL" id="CAH1396776.1"/>
    </source>
</evidence>
<feature type="transmembrane region" description="Helical" evidence="5">
    <location>
        <begin position="459"/>
        <end position="481"/>
    </location>
</feature>
<dbReference type="PANTHER" id="PTHR22950:SF349">
    <property type="entry name" value="AMINO ACID TRANSPORTER TRANSMEMBRANE DOMAIN-CONTAINING PROTEIN"/>
    <property type="match status" value="1"/>
</dbReference>
<feature type="domain" description="Amino acid transporter transmembrane" evidence="6">
    <location>
        <begin position="78"/>
        <end position="476"/>
    </location>
</feature>
<evidence type="ECO:0000256" key="5">
    <source>
        <dbReference type="SAM" id="Phobius"/>
    </source>
</evidence>
<dbReference type="AlphaFoldDB" id="A0A9P0MMZ5"/>
<proteinExistence type="predicted"/>
<feature type="transmembrane region" description="Helical" evidence="5">
    <location>
        <begin position="351"/>
        <end position="376"/>
    </location>
</feature>
<gene>
    <name evidence="7" type="ORF">NEZAVI_LOCUS6769</name>
</gene>
<feature type="transmembrane region" description="Helical" evidence="5">
    <location>
        <begin position="307"/>
        <end position="331"/>
    </location>
</feature>
<dbReference type="InterPro" id="IPR013057">
    <property type="entry name" value="AA_transpt_TM"/>
</dbReference>
<name>A0A9P0MMZ5_NEZVI</name>